<dbReference type="InterPro" id="IPR011330">
    <property type="entry name" value="Glyco_hydro/deAcase_b/a-brl"/>
</dbReference>
<keyword evidence="1" id="KW-0808">Transferase</keyword>
<sequence length="350" mass="37784">MLDPARQTPAALPDGHPPVLAVIVDTEEEFDWTRPLSRANRGVTAIAGVEPAHEAVFDPLGLRPDYVIDYPVAADPAAMALFRRLQDEGRASIGAHLHPWVNPPETEAVTPANSYPGNLPRALEEAKLRVLTDVIAQGLGRRPTLYKAGRYGAGPNTAALLEAEGYEIDASVVPHVSFAADGGPDFRRLGLAPSWFGTQRRLLELPLTSGFCGFGRRLGPGLYGPVTSPIGRRLKAQGILSRLGVMERIRLTPEGSTTEEMQRLIRALLADGHRIFTLTFHSPSLVPGHTPYVRDGDDLAVFLAAIRDTAAWFRDHLGGTFRTAGEIRALCREAAAAPSAIPSAFMKRAS</sequence>
<protein>
    <submittedName>
        <fullName evidence="1">Glycosyltransferase</fullName>
    </submittedName>
</protein>
<dbReference type="AlphaFoldDB" id="K9H6S2"/>
<evidence type="ECO:0000313" key="1">
    <source>
        <dbReference type="EMBL" id="EKV32749.1"/>
    </source>
</evidence>
<reference evidence="1 2" key="1">
    <citation type="journal article" date="2013" name="Genome Announc.">
        <title>Draft Genome Sequence of an Alphaproteobacterium, Caenispirillum salinarum AK4(T), Isolated from a Solar Saltern.</title>
        <authorList>
            <person name="Khatri I."/>
            <person name="Singh A."/>
            <person name="Korpole S."/>
            <person name="Pinnaka A.K."/>
            <person name="Subramanian S."/>
        </authorList>
    </citation>
    <scope>NUCLEOTIDE SEQUENCE [LARGE SCALE GENOMIC DNA]</scope>
    <source>
        <strain evidence="1 2">AK4</strain>
    </source>
</reference>
<dbReference type="RefSeq" id="WP_009538576.1">
    <property type="nucleotide sequence ID" value="NZ_ANHY01000002.1"/>
</dbReference>
<dbReference type="GO" id="GO:0005975">
    <property type="term" value="P:carbohydrate metabolic process"/>
    <property type="evidence" value="ECO:0007669"/>
    <property type="project" value="InterPro"/>
</dbReference>
<keyword evidence="2" id="KW-1185">Reference proteome</keyword>
<name>K9H6S2_9PROT</name>
<dbReference type="SUPFAM" id="SSF88713">
    <property type="entry name" value="Glycoside hydrolase/deacetylase"/>
    <property type="match status" value="1"/>
</dbReference>
<evidence type="ECO:0000313" key="2">
    <source>
        <dbReference type="Proteomes" id="UP000009881"/>
    </source>
</evidence>
<dbReference type="eggNOG" id="COG0726">
    <property type="taxonomic scope" value="Bacteria"/>
</dbReference>
<dbReference type="CDD" id="cd10935">
    <property type="entry name" value="CE4_WalW"/>
    <property type="match status" value="1"/>
</dbReference>
<dbReference type="OrthoDB" id="9771584at2"/>
<dbReference type="Proteomes" id="UP000009881">
    <property type="component" value="Unassembled WGS sequence"/>
</dbReference>
<gene>
    <name evidence="1" type="ORF">C882_1587</name>
</gene>
<proteinExistence type="predicted"/>
<comment type="caution">
    <text evidence="1">The sequence shown here is derived from an EMBL/GenBank/DDBJ whole genome shotgun (WGS) entry which is preliminary data.</text>
</comment>
<organism evidence="1 2">
    <name type="scientific">Caenispirillum salinarum AK4</name>
    <dbReference type="NCBI Taxonomy" id="1238182"/>
    <lineage>
        <taxon>Bacteria</taxon>
        <taxon>Pseudomonadati</taxon>
        <taxon>Pseudomonadota</taxon>
        <taxon>Alphaproteobacteria</taxon>
        <taxon>Rhodospirillales</taxon>
        <taxon>Novispirillaceae</taxon>
        <taxon>Caenispirillum</taxon>
    </lineage>
</organism>
<dbReference type="Gene3D" id="3.20.20.370">
    <property type="entry name" value="Glycoside hydrolase/deacetylase"/>
    <property type="match status" value="1"/>
</dbReference>
<dbReference type="EMBL" id="ANHY01000002">
    <property type="protein sequence ID" value="EKV32749.1"/>
    <property type="molecule type" value="Genomic_DNA"/>
</dbReference>
<dbReference type="STRING" id="1238182.C882_1587"/>
<dbReference type="GO" id="GO:0016740">
    <property type="term" value="F:transferase activity"/>
    <property type="evidence" value="ECO:0007669"/>
    <property type="project" value="UniProtKB-KW"/>
</dbReference>
<accession>K9H6S2</accession>